<protein>
    <submittedName>
        <fullName evidence="3">Cytochrome P460 family protein</fullName>
    </submittedName>
</protein>
<reference evidence="3" key="1">
    <citation type="submission" date="2023-08" db="EMBL/GenBank/DDBJ databases">
        <title>Complete genome sequence of Sinorhizobium chiapanecum ITTG S70 isolated from Acaciella angustissima nodules in Chiapas-Mexico.</title>
        <authorList>
            <person name="Rincon-Rosales R."/>
            <person name="Rogel M.A."/>
            <person name="Rincon-Medina C.I."/>
            <person name="Guerrero G."/>
            <person name="Manzano-Gomez L.A."/>
            <person name="Lopez-Lopez A."/>
            <person name="Rincon Molina F.A."/>
            <person name="Martinez-Romero E."/>
        </authorList>
    </citation>
    <scope>NUCLEOTIDE SEQUENCE</scope>
    <source>
        <strain evidence="3">ITTG S70</strain>
    </source>
</reference>
<feature type="signal peptide" evidence="1">
    <location>
        <begin position="1"/>
        <end position="24"/>
    </location>
</feature>
<dbReference type="Gene3D" id="3.50.70.20">
    <property type="entry name" value="Cytochrome P460"/>
    <property type="match status" value="1"/>
</dbReference>
<evidence type="ECO:0000313" key="3">
    <source>
        <dbReference type="EMBL" id="WVT02617.1"/>
    </source>
</evidence>
<dbReference type="Proteomes" id="UP001432360">
    <property type="component" value="Chromosome"/>
</dbReference>
<dbReference type="InterPro" id="IPR032033">
    <property type="entry name" value="Cytochrome_P460"/>
</dbReference>
<evidence type="ECO:0000259" key="2">
    <source>
        <dbReference type="Pfam" id="PF16694"/>
    </source>
</evidence>
<evidence type="ECO:0000313" key="4">
    <source>
        <dbReference type="Proteomes" id="UP001432360"/>
    </source>
</evidence>
<dbReference type="CDD" id="cd20753">
    <property type="entry name" value="cyt_P460_Mc-like"/>
    <property type="match status" value="1"/>
</dbReference>
<gene>
    <name evidence="3" type="ORF">RB548_13980</name>
</gene>
<keyword evidence="1" id="KW-0732">Signal</keyword>
<dbReference type="InterPro" id="IPR038142">
    <property type="entry name" value="Cytochrome_P460_sp"/>
</dbReference>
<feature type="chain" id="PRO_5046488811" evidence="1">
    <location>
        <begin position="25"/>
        <end position="186"/>
    </location>
</feature>
<name>A0ABZ2B528_9HYPH</name>
<feature type="domain" description="Cytochrome P460" evidence="2">
    <location>
        <begin position="42"/>
        <end position="180"/>
    </location>
</feature>
<proteinExistence type="predicted"/>
<evidence type="ECO:0000256" key="1">
    <source>
        <dbReference type="SAM" id="SignalP"/>
    </source>
</evidence>
<dbReference type="Pfam" id="PF16694">
    <property type="entry name" value="Cytochrome_P460"/>
    <property type="match status" value="1"/>
</dbReference>
<keyword evidence="4" id="KW-1185">Reference proteome</keyword>
<dbReference type="EMBL" id="CP133148">
    <property type="protein sequence ID" value="WVT02617.1"/>
    <property type="molecule type" value="Genomic_DNA"/>
</dbReference>
<accession>A0ABZ2B528</accession>
<sequence>MTKIPFLMIVAGGLAALGGMIAAAQDKYTVQVPDGLAFSDFRGYESWEVVSVAMVDPTEPAMNGEAGSVLNVIMANPAMIEAYRNGVPGNGTKFPDGSKIAKIQWTTKKDAESPFSVNVPNALRNVAFIAKDSKRFPDSGGWGYANFNYDGASNTFTPDGTGSDCGHACHTAVEAKDYIFHSYQKR</sequence>
<dbReference type="RefSeq" id="WP_331371888.1">
    <property type="nucleotide sequence ID" value="NZ_CP133148.1"/>
</dbReference>
<organism evidence="3 4">
    <name type="scientific">Sinorhizobium chiapasense</name>
    <dbReference type="NCBI Taxonomy" id="501572"/>
    <lineage>
        <taxon>Bacteria</taxon>
        <taxon>Pseudomonadati</taxon>
        <taxon>Pseudomonadota</taxon>
        <taxon>Alphaproteobacteria</taxon>
        <taxon>Hyphomicrobiales</taxon>
        <taxon>Rhizobiaceae</taxon>
        <taxon>Sinorhizobium/Ensifer group</taxon>
        <taxon>Sinorhizobium</taxon>
    </lineage>
</organism>